<evidence type="ECO:0000313" key="2">
    <source>
        <dbReference type="Ensembl" id="ENSUAMP00000007127.1"/>
    </source>
</evidence>
<dbReference type="OMA" id="WEVWHYA"/>
<feature type="signal peptide" evidence="1">
    <location>
        <begin position="1"/>
        <end position="20"/>
    </location>
</feature>
<evidence type="ECO:0000256" key="1">
    <source>
        <dbReference type="SAM" id="SignalP"/>
    </source>
</evidence>
<dbReference type="AlphaFoldDB" id="A0A452QNZ4"/>
<name>A0A452QNZ4_URSAM</name>
<protein>
    <submittedName>
        <fullName evidence="2">Uncharacterized protein</fullName>
    </submittedName>
</protein>
<evidence type="ECO:0000313" key="3">
    <source>
        <dbReference type="Proteomes" id="UP000291022"/>
    </source>
</evidence>
<dbReference type="Ensembl" id="ENSUAMT00000008076.1">
    <property type="protein sequence ID" value="ENSUAMP00000007127.1"/>
    <property type="gene ID" value="ENSUAMG00000006212.1"/>
</dbReference>
<dbReference type="Proteomes" id="UP000291022">
    <property type="component" value="Unassembled WGS sequence"/>
</dbReference>
<keyword evidence="1" id="KW-0732">Signal</keyword>
<dbReference type="GeneTree" id="ENSGT00950000184316"/>
<sequence>MCRLLWPVLLCGVLPITSLAGIMCTSWEVWHYAHSIHELSARDIKGSIINLDKHWGFLCIITSVPHNDVNRCK</sequence>
<reference evidence="3" key="1">
    <citation type="submission" date="2016-06" db="EMBL/GenBank/DDBJ databases">
        <title>De novo assembly and RNA-Seq shows season-dependent expression and editing in black bear kidneys.</title>
        <authorList>
            <person name="Korstanje R."/>
            <person name="Srivastava A."/>
            <person name="Sarsani V.K."/>
            <person name="Sheehan S.M."/>
            <person name="Seger R.L."/>
            <person name="Barter M.E."/>
            <person name="Lindqvist C."/>
            <person name="Brody L.C."/>
            <person name="Mullikin J.C."/>
        </authorList>
    </citation>
    <scope>NUCLEOTIDE SEQUENCE [LARGE SCALE GENOMIC DNA]</scope>
</reference>
<organism evidence="2 3">
    <name type="scientific">Ursus americanus</name>
    <name type="common">American black bear</name>
    <name type="synonym">Euarctos americanus</name>
    <dbReference type="NCBI Taxonomy" id="9643"/>
    <lineage>
        <taxon>Eukaryota</taxon>
        <taxon>Metazoa</taxon>
        <taxon>Chordata</taxon>
        <taxon>Craniata</taxon>
        <taxon>Vertebrata</taxon>
        <taxon>Euteleostomi</taxon>
        <taxon>Mammalia</taxon>
        <taxon>Eutheria</taxon>
        <taxon>Laurasiatheria</taxon>
        <taxon>Carnivora</taxon>
        <taxon>Caniformia</taxon>
        <taxon>Ursidae</taxon>
        <taxon>Ursus</taxon>
    </lineage>
</organism>
<feature type="chain" id="PRO_5019252933" evidence="1">
    <location>
        <begin position="21"/>
        <end position="73"/>
    </location>
</feature>
<dbReference type="STRING" id="9643.ENSUAMP00000007127"/>
<reference evidence="2" key="2">
    <citation type="submission" date="2025-08" db="UniProtKB">
        <authorList>
            <consortium name="Ensembl"/>
        </authorList>
    </citation>
    <scope>IDENTIFICATION</scope>
</reference>
<proteinExistence type="predicted"/>
<keyword evidence="3" id="KW-1185">Reference proteome</keyword>
<accession>A0A452QNZ4</accession>
<reference evidence="2" key="3">
    <citation type="submission" date="2025-09" db="UniProtKB">
        <authorList>
            <consortium name="Ensembl"/>
        </authorList>
    </citation>
    <scope>IDENTIFICATION</scope>
</reference>